<evidence type="ECO:0000313" key="2">
    <source>
        <dbReference type="Proteomes" id="UP000663193"/>
    </source>
</evidence>
<reference evidence="2" key="1">
    <citation type="journal article" date="2021" name="BMC Genomics">
        <title>Chromosome-level genome assembly and manually-curated proteome of model necrotroph Parastagonospora nodorum Sn15 reveals a genome-wide trove of candidate effector homologs, and redundancy of virulence-related functions within an accessory chromosome.</title>
        <authorList>
            <person name="Bertazzoni S."/>
            <person name="Jones D.A.B."/>
            <person name="Phan H.T."/>
            <person name="Tan K.-C."/>
            <person name="Hane J.K."/>
        </authorList>
    </citation>
    <scope>NUCLEOTIDE SEQUENCE [LARGE SCALE GENOMIC DNA]</scope>
    <source>
        <strain evidence="2">SN15 / ATCC MYA-4574 / FGSC 10173)</strain>
    </source>
</reference>
<evidence type="ECO:0000313" key="1">
    <source>
        <dbReference type="EMBL" id="QRD00477.1"/>
    </source>
</evidence>
<protein>
    <submittedName>
        <fullName evidence="1">Uncharacterized protein</fullName>
    </submittedName>
</protein>
<dbReference type="VEuPathDB" id="FungiDB:JI435_415220"/>
<proteinExistence type="predicted"/>
<dbReference type="EMBL" id="CP069033">
    <property type="protein sequence ID" value="QRD00477.1"/>
    <property type="molecule type" value="Genomic_DNA"/>
</dbReference>
<name>A0A7U2F8H3_PHANO</name>
<dbReference type="AlphaFoldDB" id="A0A7U2F8H3"/>
<keyword evidence="2" id="KW-1185">Reference proteome</keyword>
<organism evidence="1 2">
    <name type="scientific">Phaeosphaeria nodorum (strain SN15 / ATCC MYA-4574 / FGSC 10173)</name>
    <name type="common">Glume blotch fungus</name>
    <name type="synonym">Parastagonospora nodorum</name>
    <dbReference type="NCBI Taxonomy" id="321614"/>
    <lineage>
        <taxon>Eukaryota</taxon>
        <taxon>Fungi</taxon>
        <taxon>Dikarya</taxon>
        <taxon>Ascomycota</taxon>
        <taxon>Pezizomycotina</taxon>
        <taxon>Dothideomycetes</taxon>
        <taxon>Pleosporomycetidae</taxon>
        <taxon>Pleosporales</taxon>
        <taxon>Pleosporineae</taxon>
        <taxon>Phaeosphaeriaceae</taxon>
        <taxon>Parastagonospora</taxon>
    </lineage>
</organism>
<gene>
    <name evidence="1" type="ORF">JI435_415220</name>
</gene>
<dbReference type="Proteomes" id="UP000663193">
    <property type="component" value="Chromosome 11"/>
</dbReference>
<accession>A0A7U2F8H3</accession>
<sequence>MGGSGNFSLCSWAPRVFSRLCTRAFQLVVSLSQFRSNDIAIVQTDAGPRTKKSTEASPAQIQAFQTVFPEPDGRAKKGGSAALGRAGEICSAG</sequence>